<evidence type="ECO:0000256" key="11">
    <source>
        <dbReference type="ARBA" id="ARBA00033245"/>
    </source>
</evidence>
<feature type="transmembrane region" description="Helical" evidence="13">
    <location>
        <begin position="369"/>
        <end position="390"/>
    </location>
</feature>
<dbReference type="InterPro" id="IPR038221">
    <property type="entry name" value="YidC_periplasmic_sf"/>
</dbReference>
<dbReference type="InterPro" id="IPR019998">
    <property type="entry name" value="Membr_insert_YidC"/>
</dbReference>
<proteinExistence type="inferred from homology"/>
<feature type="region of interest" description="Disordered" evidence="14">
    <location>
        <begin position="580"/>
        <end position="614"/>
    </location>
</feature>
<feature type="transmembrane region" description="Helical" evidence="13">
    <location>
        <begin position="6"/>
        <end position="23"/>
    </location>
</feature>
<evidence type="ECO:0000256" key="7">
    <source>
        <dbReference type="ARBA" id="ARBA00022927"/>
    </source>
</evidence>
<feature type="transmembrane region" description="Helical" evidence="13">
    <location>
        <begin position="484"/>
        <end position="507"/>
    </location>
</feature>
<dbReference type="OrthoDB" id="9780552at2"/>
<dbReference type="HAMAP" id="MF_01810">
    <property type="entry name" value="YidC_type1"/>
    <property type="match status" value="1"/>
</dbReference>
<comment type="subcellular location">
    <subcellularLocation>
        <location evidence="1">Cell inner membrane</location>
        <topology evidence="1">Multi-pass membrane protein</topology>
    </subcellularLocation>
    <subcellularLocation>
        <location evidence="13">Cell membrane</location>
        <topology evidence="13">Multi-pass membrane protein</topology>
    </subcellularLocation>
</comment>
<dbReference type="AlphaFoldDB" id="A0A1G9UAT3"/>
<dbReference type="NCBIfam" id="TIGR03592">
    <property type="entry name" value="yidC_oxa1_cterm"/>
    <property type="match status" value="1"/>
</dbReference>
<dbReference type="InterPro" id="IPR028055">
    <property type="entry name" value="YidC/Oxa/ALB_C"/>
</dbReference>
<evidence type="ECO:0000256" key="4">
    <source>
        <dbReference type="ARBA" id="ARBA00022448"/>
    </source>
</evidence>
<dbReference type="GO" id="GO:0015031">
    <property type="term" value="P:protein transport"/>
    <property type="evidence" value="ECO:0007669"/>
    <property type="project" value="UniProtKB-KW"/>
</dbReference>
<keyword evidence="18" id="KW-1185">Reference proteome</keyword>
<comment type="function">
    <text evidence="13">Required for the insertion and/or proper folding and/or complex formation of integral membrane proteins into the membrane. Involved in integration of membrane proteins that insert both dependently and independently of the Sec translocase complex, as well as at least some lipoproteins. Aids folding of multispanning membrane proteins.</text>
</comment>
<keyword evidence="4 13" id="KW-0813">Transport</keyword>
<keyword evidence="10 13" id="KW-0143">Chaperone</keyword>
<evidence type="ECO:0000256" key="13">
    <source>
        <dbReference type="HAMAP-Rule" id="MF_01810"/>
    </source>
</evidence>
<protein>
    <recommendedName>
        <fullName evidence="3 13">Membrane protein insertase YidC</fullName>
    </recommendedName>
    <alternativeName>
        <fullName evidence="12 13">Foldase YidC</fullName>
    </alternativeName>
    <alternativeName>
        <fullName evidence="11 13">Membrane integrase YidC</fullName>
    </alternativeName>
    <alternativeName>
        <fullName evidence="13">Membrane protein YidC</fullName>
    </alternativeName>
</protein>
<organism evidence="17 18">
    <name type="scientific">Catalinimonas alkaloidigena</name>
    <dbReference type="NCBI Taxonomy" id="1075417"/>
    <lineage>
        <taxon>Bacteria</taxon>
        <taxon>Pseudomonadati</taxon>
        <taxon>Bacteroidota</taxon>
        <taxon>Cytophagia</taxon>
        <taxon>Cytophagales</taxon>
        <taxon>Catalimonadaceae</taxon>
        <taxon>Catalinimonas</taxon>
    </lineage>
</organism>
<evidence type="ECO:0000256" key="3">
    <source>
        <dbReference type="ARBA" id="ARBA00015325"/>
    </source>
</evidence>
<evidence type="ECO:0000313" key="17">
    <source>
        <dbReference type="EMBL" id="SDM56943.1"/>
    </source>
</evidence>
<evidence type="ECO:0000256" key="8">
    <source>
        <dbReference type="ARBA" id="ARBA00022989"/>
    </source>
</evidence>
<evidence type="ECO:0000259" key="16">
    <source>
        <dbReference type="Pfam" id="PF14849"/>
    </source>
</evidence>
<sequence length="614" mass="69399">MDRNQLTGFVLIFAILLGYWFFFRPQPVSSPPDERGTEQVLDSVADTPVAASEPDEALPDSVREVRNQQRYGSFANALQGQAREIVLENQDVKIALDTRGGRIKTVELKGYKTYQGQPLVLFDEQNAQLDLLLGTANGDINLADLYFQTDAPAQLTIAEGDSQQVTFTLPVAGGTIRQTYSLAGQGYQIGYALQASGLDGVLRSENLVMDWRDRMPNMEKDIQQSRAMATINYYGAEDGFDELDAKSQDPQSATPEEPLQWVSFKHKFFTSALIADGAPFPNAQLTTQIPNSETIVKNVEARLSYPVSALQEGNGAQFRFYFGPNDYKILKKVAPDFEDNVYLGWTLFAFINKFIIINLFQLLEKVFSNYGIIIIVMVLIIKLFLLPLSYRSYLSTAKTKVLKPELDELKAKYGDDMQKMQAEQMKLYQQVGINPISGCIPLVLQMPFLLAMFYFFPNAIELRQEPFLWAEDLSTYDSIFNLPFTIPGFGAHVSLFTLLMTASQIAFTYYNNQVQASTMQGPMKSITYIMPVVFMFVLNSYPAGLSFYYFVSNLITITQQNVIKRFVDDDKIRAKLEANKEKKKTKKKSGFQERLAAAMKAAEDQQKRQQTRKK</sequence>
<evidence type="ECO:0000256" key="5">
    <source>
        <dbReference type="ARBA" id="ARBA00022475"/>
    </source>
</evidence>
<dbReference type="GO" id="GO:0005886">
    <property type="term" value="C:plasma membrane"/>
    <property type="evidence" value="ECO:0007669"/>
    <property type="project" value="UniProtKB-SubCell"/>
</dbReference>
<evidence type="ECO:0000256" key="14">
    <source>
        <dbReference type="SAM" id="MobiDB-lite"/>
    </source>
</evidence>
<dbReference type="RefSeq" id="WP_089688212.1">
    <property type="nucleotide sequence ID" value="NZ_FNFO01000016.1"/>
</dbReference>
<keyword evidence="9 13" id="KW-0472">Membrane</keyword>
<evidence type="ECO:0000256" key="1">
    <source>
        <dbReference type="ARBA" id="ARBA00004429"/>
    </source>
</evidence>
<evidence type="ECO:0000256" key="2">
    <source>
        <dbReference type="ARBA" id="ARBA00010527"/>
    </source>
</evidence>
<evidence type="ECO:0000313" key="18">
    <source>
        <dbReference type="Proteomes" id="UP000198510"/>
    </source>
</evidence>
<dbReference type="CDD" id="cd20070">
    <property type="entry name" value="5TM_YidC_Alb3"/>
    <property type="match status" value="1"/>
</dbReference>
<keyword evidence="6 13" id="KW-0812">Transmembrane</keyword>
<dbReference type="STRING" id="1075417.SAMN05421823_1168"/>
<keyword evidence="7 13" id="KW-0653">Protein transport</keyword>
<dbReference type="Pfam" id="PF02096">
    <property type="entry name" value="60KD_IMP"/>
    <property type="match status" value="1"/>
</dbReference>
<feature type="transmembrane region" description="Helical" evidence="13">
    <location>
        <begin position="341"/>
        <end position="363"/>
    </location>
</feature>
<dbReference type="EMBL" id="FNFO01000016">
    <property type="protein sequence ID" value="SDM56943.1"/>
    <property type="molecule type" value="Genomic_DNA"/>
</dbReference>
<dbReference type="PANTHER" id="PTHR12428:SF65">
    <property type="entry name" value="CYTOCHROME C OXIDASE ASSEMBLY PROTEIN COX18, MITOCHONDRIAL"/>
    <property type="match status" value="1"/>
</dbReference>
<comment type="subunit">
    <text evidence="13">Interacts with the Sec translocase complex via SecD. Specifically interacts with transmembrane segments of nascent integral membrane proteins during membrane integration.</text>
</comment>
<evidence type="ECO:0000256" key="10">
    <source>
        <dbReference type="ARBA" id="ARBA00023186"/>
    </source>
</evidence>
<dbReference type="Pfam" id="PF14849">
    <property type="entry name" value="YidC_periplas"/>
    <property type="match status" value="1"/>
</dbReference>
<evidence type="ECO:0000256" key="12">
    <source>
        <dbReference type="ARBA" id="ARBA00033342"/>
    </source>
</evidence>
<evidence type="ECO:0000256" key="6">
    <source>
        <dbReference type="ARBA" id="ARBA00022692"/>
    </source>
</evidence>
<feature type="transmembrane region" description="Helical" evidence="13">
    <location>
        <begin position="435"/>
        <end position="456"/>
    </location>
</feature>
<feature type="domain" description="Membrane insertase YidC/Oxa/ALB C-terminal" evidence="15">
    <location>
        <begin position="370"/>
        <end position="565"/>
    </location>
</feature>
<dbReference type="GO" id="GO:0051205">
    <property type="term" value="P:protein insertion into membrane"/>
    <property type="evidence" value="ECO:0007669"/>
    <property type="project" value="TreeGrafter"/>
</dbReference>
<feature type="domain" description="Membrane insertase YidC N-terminal" evidence="16">
    <location>
        <begin position="85"/>
        <end position="356"/>
    </location>
</feature>
<keyword evidence="8 13" id="KW-1133">Transmembrane helix</keyword>
<reference evidence="17 18" key="1">
    <citation type="submission" date="2016-10" db="EMBL/GenBank/DDBJ databases">
        <authorList>
            <person name="de Groot N.N."/>
        </authorList>
    </citation>
    <scope>NUCLEOTIDE SEQUENCE [LARGE SCALE GENOMIC DNA]</scope>
    <source>
        <strain evidence="17 18">DSM 25186</strain>
    </source>
</reference>
<feature type="transmembrane region" description="Helical" evidence="13">
    <location>
        <begin position="528"/>
        <end position="551"/>
    </location>
</feature>
<comment type="similarity">
    <text evidence="2 13">Belongs to the OXA1/ALB3/YidC family. Type 1 subfamily.</text>
</comment>
<dbReference type="PRINTS" id="PR00701">
    <property type="entry name" value="60KDINNERMP"/>
</dbReference>
<dbReference type="InterPro" id="IPR028053">
    <property type="entry name" value="Membr_insert_YidC_N"/>
</dbReference>
<keyword evidence="5 13" id="KW-1003">Cell membrane</keyword>
<dbReference type="InterPro" id="IPR001708">
    <property type="entry name" value="YidC/ALB3/OXA1/COX18"/>
</dbReference>
<gene>
    <name evidence="13" type="primary">yidC</name>
    <name evidence="17" type="ORF">SAMN05421823_1168</name>
</gene>
<evidence type="ECO:0000256" key="9">
    <source>
        <dbReference type="ARBA" id="ARBA00023136"/>
    </source>
</evidence>
<accession>A0A1G9UAT3</accession>
<evidence type="ECO:0000259" key="15">
    <source>
        <dbReference type="Pfam" id="PF02096"/>
    </source>
</evidence>
<dbReference type="GO" id="GO:0032977">
    <property type="term" value="F:membrane insertase activity"/>
    <property type="evidence" value="ECO:0007669"/>
    <property type="project" value="InterPro"/>
</dbReference>
<dbReference type="InterPro" id="IPR047196">
    <property type="entry name" value="YidC_ALB_C"/>
</dbReference>
<dbReference type="Gene3D" id="2.70.98.90">
    <property type="match status" value="1"/>
</dbReference>
<dbReference type="NCBIfam" id="NF002356">
    <property type="entry name" value="PRK01318.2-3"/>
    <property type="match status" value="1"/>
</dbReference>
<dbReference type="NCBIfam" id="TIGR03593">
    <property type="entry name" value="yidC_nterm"/>
    <property type="match status" value="1"/>
</dbReference>
<dbReference type="PANTHER" id="PTHR12428">
    <property type="entry name" value="OXA1"/>
    <property type="match status" value="1"/>
</dbReference>
<name>A0A1G9UAT3_9BACT</name>
<dbReference type="Proteomes" id="UP000198510">
    <property type="component" value="Unassembled WGS sequence"/>
</dbReference>
<dbReference type="CDD" id="cd19961">
    <property type="entry name" value="EcYidC-like_peri"/>
    <property type="match status" value="1"/>
</dbReference>